<dbReference type="Proteomes" id="UP000026915">
    <property type="component" value="Chromosome 4"/>
</dbReference>
<accession>A0A061EGY5</accession>
<reference evidence="1 2" key="1">
    <citation type="journal article" date="2013" name="Genome Biol.">
        <title>The genome sequence of the most widely cultivated cacao type and its use to identify candidate genes regulating pod color.</title>
        <authorList>
            <person name="Motamayor J.C."/>
            <person name="Mockaitis K."/>
            <person name="Schmutz J."/>
            <person name="Haiminen N."/>
            <person name="Iii D.L."/>
            <person name="Cornejo O."/>
            <person name="Findley S.D."/>
            <person name="Zheng P."/>
            <person name="Utro F."/>
            <person name="Royaert S."/>
            <person name="Saski C."/>
            <person name="Jenkins J."/>
            <person name="Podicheti R."/>
            <person name="Zhao M."/>
            <person name="Scheffler B.E."/>
            <person name="Stack J.C."/>
            <person name="Feltus F.A."/>
            <person name="Mustiga G.M."/>
            <person name="Amores F."/>
            <person name="Phillips W."/>
            <person name="Marelli J.P."/>
            <person name="May G.D."/>
            <person name="Shapiro H."/>
            <person name="Ma J."/>
            <person name="Bustamante C.D."/>
            <person name="Schnell R.J."/>
            <person name="Main D."/>
            <person name="Gilbert D."/>
            <person name="Parida L."/>
            <person name="Kuhn D.N."/>
        </authorList>
    </citation>
    <scope>NUCLEOTIDE SEQUENCE [LARGE SCALE GENOMIC DNA]</scope>
    <source>
        <strain evidence="2">cv. Matina 1-6</strain>
    </source>
</reference>
<name>A0A061EGY5_THECC</name>
<dbReference type="HOGENOM" id="CLU_1339585_0_0_1"/>
<dbReference type="AlphaFoldDB" id="A0A061EGY5"/>
<dbReference type="InParanoid" id="A0A061EGY5"/>
<dbReference type="Gramene" id="EOY03923">
    <property type="protein sequence ID" value="EOY03923"/>
    <property type="gene ID" value="TCM_019134"/>
</dbReference>
<evidence type="ECO:0000313" key="1">
    <source>
        <dbReference type="EMBL" id="EOY03923.1"/>
    </source>
</evidence>
<gene>
    <name evidence="1" type="ORF">TCM_019134</name>
</gene>
<evidence type="ECO:0000313" key="2">
    <source>
        <dbReference type="Proteomes" id="UP000026915"/>
    </source>
</evidence>
<organism evidence="1 2">
    <name type="scientific">Theobroma cacao</name>
    <name type="common">Cacao</name>
    <name type="synonym">Cocoa</name>
    <dbReference type="NCBI Taxonomy" id="3641"/>
    <lineage>
        <taxon>Eukaryota</taxon>
        <taxon>Viridiplantae</taxon>
        <taxon>Streptophyta</taxon>
        <taxon>Embryophyta</taxon>
        <taxon>Tracheophyta</taxon>
        <taxon>Spermatophyta</taxon>
        <taxon>Magnoliopsida</taxon>
        <taxon>eudicotyledons</taxon>
        <taxon>Gunneridae</taxon>
        <taxon>Pentapetalae</taxon>
        <taxon>rosids</taxon>
        <taxon>malvids</taxon>
        <taxon>Malvales</taxon>
        <taxon>Malvaceae</taxon>
        <taxon>Byttnerioideae</taxon>
        <taxon>Theobroma</taxon>
    </lineage>
</organism>
<keyword evidence="2" id="KW-1185">Reference proteome</keyword>
<dbReference type="EMBL" id="CM001882">
    <property type="protein sequence ID" value="EOY03923.1"/>
    <property type="molecule type" value="Genomic_DNA"/>
</dbReference>
<proteinExistence type="predicted"/>
<protein>
    <submittedName>
        <fullName evidence="1">Uncharacterized protein</fullName>
    </submittedName>
</protein>
<sequence length="205" mass="23342">MASIEGAFHRLSEESKNFLKKPFLKEKVWETIYGCDGNKAPSLNKYNLEFFKGQWQVVKVHVFLHCVDVYVSIEWHYWVIMVTVRVQCGNAHDGDSGVLLVCCVSAHTDDICHVRDSGVLEKLSGAGCLTSPEFRCSENAFSLQRETLRWLGNGASLQLWIEFWVDRLSLRKIVPMMYALTINKEGSPYVLSGVPVVPLFLLCFY</sequence>